<dbReference type="Gene3D" id="1.10.10.10">
    <property type="entry name" value="Winged helix-like DNA-binding domain superfamily/Winged helix DNA-binding domain"/>
    <property type="match status" value="1"/>
</dbReference>
<evidence type="ECO:0000313" key="2">
    <source>
        <dbReference type="Proteomes" id="UP000181917"/>
    </source>
</evidence>
<dbReference type="STRING" id="37928.SAMN04489742_3655"/>
<evidence type="ECO:0008006" key="3">
    <source>
        <dbReference type="Google" id="ProtNLM"/>
    </source>
</evidence>
<sequence length="189" mass="21097">MPLLRSETQGRLLAELFLHPDREYSLRSLAKGVGVSPPTIQRDVDRLVKAAFLHEKRVGNSRLVRAAIDHPVFQQLADIALFGYGPLAILPDILSRISGISDAFIFGSWAARYSGQAVGHVGDLDVAVIGHPPRRDLFQAAEQASRRLKIETNIQRIGPEQWEDEKDPFVASIRSSPRLQIRLFEEEAP</sequence>
<accession>A0A1H1FTQ8</accession>
<reference evidence="1 2" key="1">
    <citation type="submission" date="2016-10" db="EMBL/GenBank/DDBJ databases">
        <authorList>
            <person name="de Groot N.N."/>
        </authorList>
    </citation>
    <scope>NUCLEOTIDE SEQUENCE [LARGE SCALE GENOMIC DNA]</scope>
    <source>
        <strain evidence="1 2">DSM 20117</strain>
    </source>
</reference>
<keyword evidence="2" id="KW-1185">Reference proteome</keyword>
<dbReference type="InterPro" id="IPR036390">
    <property type="entry name" value="WH_DNA-bd_sf"/>
</dbReference>
<dbReference type="AlphaFoldDB" id="A0A1H1FTQ8"/>
<dbReference type="InterPro" id="IPR011991">
    <property type="entry name" value="ArsR-like_HTH"/>
</dbReference>
<dbReference type="OrthoDB" id="3526885at2"/>
<protein>
    <recommendedName>
        <fullName evidence="3">HTH domain-containing protein</fullName>
    </recommendedName>
</protein>
<dbReference type="Proteomes" id="UP000181917">
    <property type="component" value="Unassembled WGS sequence"/>
</dbReference>
<dbReference type="EMBL" id="FNKH01000002">
    <property type="protein sequence ID" value="SDR04473.1"/>
    <property type="molecule type" value="Genomic_DNA"/>
</dbReference>
<dbReference type="SUPFAM" id="SSF46785">
    <property type="entry name" value="Winged helix' DNA-binding domain"/>
    <property type="match status" value="1"/>
</dbReference>
<gene>
    <name evidence="1" type="ORF">SAMN04489742_3655</name>
</gene>
<name>A0A1H1FTQ8_9MICC</name>
<dbReference type="CDD" id="cd00090">
    <property type="entry name" value="HTH_ARSR"/>
    <property type="match status" value="1"/>
</dbReference>
<organism evidence="1 2">
    <name type="scientific">Crystallibacter crystallopoietes</name>
    <dbReference type="NCBI Taxonomy" id="37928"/>
    <lineage>
        <taxon>Bacteria</taxon>
        <taxon>Bacillati</taxon>
        <taxon>Actinomycetota</taxon>
        <taxon>Actinomycetes</taxon>
        <taxon>Micrococcales</taxon>
        <taxon>Micrococcaceae</taxon>
        <taxon>Crystallibacter</taxon>
    </lineage>
</organism>
<dbReference type="InterPro" id="IPR036388">
    <property type="entry name" value="WH-like_DNA-bd_sf"/>
</dbReference>
<dbReference type="RefSeq" id="WP_083339821.1">
    <property type="nucleotide sequence ID" value="NZ_FNKH01000002.1"/>
</dbReference>
<proteinExistence type="predicted"/>
<evidence type="ECO:0000313" key="1">
    <source>
        <dbReference type="EMBL" id="SDR04473.1"/>
    </source>
</evidence>